<organism evidence="3 4">
    <name type="scientific">Hibiscus sabdariffa</name>
    <name type="common">roselle</name>
    <dbReference type="NCBI Taxonomy" id="183260"/>
    <lineage>
        <taxon>Eukaryota</taxon>
        <taxon>Viridiplantae</taxon>
        <taxon>Streptophyta</taxon>
        <taxon>Embryophyta</taxon>
        <taxon>Tracheophyta</taxon>
        <taxon>Spermatophyta</taxon>
        <taxon>Magnoliopsida</taxon>
        <taxon>eudicotyledons</taxon>
        <taxon>Gunneridae</taxon>
        <taxon>Pentapetalae</taxon>
        <taxon>rosids</taxon>
        <taxon>malvids</taxon>
        <taxon>Malvales</taxon>
        <taxon>Malvaceae</taxon>
        <taxon>Malvoideae</taxon>
        <taxon>Hibiscus</taxon>
    </lineage>
</organism>
<accession>A0ABR2R2W1</accession>
<keyword evidence="2" id="KW-0732">Signal</keyword>
<name>A0ABR2R2W1_9ROSI</name>
<sequence>MSNVVVAFSFASLLASSHTCASPTSVAASHDSPTHCDDQSAEVDAPATCTDKNDVVVEQVPSTARSHGTVLGQAATIPVFDVCGQTALPDSVEIVHSQLEVASVGTEGIHRCAAE</sequence>
<feature type="chain" id="PRO_5047011216" description="Secreted protein" evidence="2">
    <location>
        <begin position="22"/>
        <end position="115"/>
    </location>
</feature>
<evidence type="ECO:0000313" key="4">
    <source>
        <dbReference type="Proteomes" id="UP001396334"/>
    </source>
</evidence>
<proteinExistence type="predicted"/>
<reference evidence="3 4" key="1">
    <citation type="journal article" date="2024" name="G3 (Bethesda)">
        <title>Genome assembly of Hibiscus sabdariffa L. provides insights into metabolisms of medicinal natural products.</title>
        <authorList>
            <person name="Kim T."/>
        </authorList>
    </citation>
    <scope>NUCLEOTIDE SEQUENCE [LARGE SCALE GENOMIC DNA]</scope>
    <source>
        <strain evidence="3">TK-2024</strain>
        <tissue evidence="3">Old leaves</tissue>
    </source>
</reference>
<gene>
    <name evidence="3" type="ORF">V6N11_051069</name>
</gene>
<feature type="region of interest" description="Disordered" evidence="1">
    <location>
        <begin position="24"/>
        <end position="43"/>
    </location>
</feature>
<keyword evidence="4" id="KW-1185">Reference proteome</keyword>
<feature type="signal peptide" evidence="2">
    <location>
        <begin position="1"/>
        <end position="21"/>
    </location>
</feature>
<evidence type="ECO:0008006" key="5">
    <source>
        <dbReference type="Google" id="ProtNLM"/>
    </source>
</evidence>
<protein>
    <recommendedName>
        <fullName evidence="5">Secreted protein</fullName>
    </recommendedName>
</protein>
<comment type="caution">
    <text evidence="3">The sequence shown here is derived from an EMBL/GenBank/DDBJ whole genome shotgun (WGS) entry which is preliminary data.</text>
</comment>
<dbReference type="Proteomes" id="UP001396334">
    <property type="component" value="Unassembled WGS sequence"/>
</dbReference>
<dbReference type="EMBL" id="JBBPBN010000027">
    <property type="protein sequence ID" value="KAK9007240.1"/>
    <property type="molecule type" value="Genomic_DNA"/>
</dbReference>
<evidence type="ECO:0000313" key="3">
    <source>
        <dbReference type="EMBL" id="KAK9007240.1"/>
    </source>
</evidence>
<evidence type="ECO:0000256" key="2">
    <source>
        <dbReference type="SAM" id="SignalP"/>
    </source>
</evidence>
<evidence type="ECO:0000256" key="1">
    <source>
        <dbReference type="SAM" id="MobiDB-lite"/>
    </source>
</evidence>